<dbReference type="AlphaFoldDB" id="A0A134AG76"/>
<dbReference type="Gene3D" id="1.10.20.60">
    <property type="entry name" value="Glu-tRNAGln amidotransferase C subunit, N-terminal domain"/>
    <property type="match status" value="1"/>
</dbReference>
<evidence type="ECO:0000313" key="7">
    <source>
        <dbReference type="Proteomes" id="UP000070442"/>
    </source>
</evidence>
<organism evidence="6 7">
    <name type="scientific">Aedoeadaptatus coxii</name>
    <dbReference type="NCBI Taxonomy" id="755172"/>
    <lineage>
        <taxon>Bacteria</taxon>
        <taxon>Bacillati</taxon>
        <taxon>Bacillota</taxon>
        <taxon>Tissierellia</taxon>
        <taxon>Tissierellales</taxon>
        <taxon>Peptoniphilaceae</taxon>
        <taxon>Aedoeadaptatus</taxon>
    </lineage>
</organism>
<evidence type="ECO:0000313" key="6">
    <source>
        <dbReference type="EMBL" id="KXB66645.1"/>
    </source>
</evidence>
<keyword evidence="6" id="KW-0808">Transferase</keyword>
<keyword evidence="7" id="KW-1185">Reference proteome</keyword>
<evidence type="ECO:0000256" key="4">
    <source>
        <dbReference type="ARBA" id="ARBA00047380"/>
    </source>
</evidence>
<sequence>MMKKEEIRHIAEISKLHFTDEELDGIVKGFSDTMDLIDTIKEANIHCAPTFHTNKLPNRLRDDEVRPSLDREDATKNAVKTKYGYFEIIKFVD</sequence>
<dbReference type="Proteomes" id="UP000070442">
    <property type="component" value="Unassembled WGS sequence"/>
</dbReference>
<protein>
    <submittedName>
        <fullName evidence="6">Aspartyl/glutamyl-tRNA(Asn/Gln) amidotransferase, C subunit</fullName>
    </submittedName>
</protein>
<name>A0A134AG76_9FIRM</name>
<dbReference type="PATRIC" id="fig|755172.3.peg.986"/>
<dbReference type="GO" id="GO:0006450">
    <property type="term" value="P:regulation of translational fidelity"/>
    <property type="evidence" value="ECO:0007669"/>
    <property type="project" value="InterPro"/>
</dbReference>
<dbReference type="GO" id="GO:0016740">
    <property type="term" value="F:transferase activity"/>
    <property type="evidence" value="ECO:0007669"/>
    <property type="project" value="UniProtKB-KW"/>
</dbReference>
<proteinExistence type="inferred from homology"/>
<dbReference type="RefSeq" id="WP_321165276.1">
    <property type="nucleotide sequence ID" value="NZ_CAIJCT010000010.1"/>
</dbReference>
<dbReference type="Pfam" id="PF02686">
    <property type="entry name" value="GatC"/>
    <property type="match status" value="1"/>
</dbReference>
<comment type="catalytic activity">
    <reaction evidence="4">
        <text>L-aspartyl-tRNA(Asn) + L-glutamine + ATP + H2O = L-asparaginyl-tRNA(Asn) + L-glutamate + ADP + phosphate + 2 H(+)</text>
        <dbReference type="Rhea" id="RHEA:14513"/>
        <dbReference type="Rhea" id="RHEA-COMP:9674"/>
        <dbReference type="Rhea" id="RHEA-COMP:9677"/>
        <dbReference type="ChEBI" id="CHEBI:15377"/>
        <dbReference type="ChEBI" id="CHEBI:15378"/>
        <dbReference type="ChEBI" id="CHEBI:29985"/>
        <dbReference type="ChEBI" id="CHEBI:30616"/>
        <dbReference type="ChEBI" id="CHEBI:43474"/>
        <dbReference type="ChEBI" id="CHEBI:58359"/>
        <dbReference type="ChEBI" id="CHEBI:78515"/>
        <dbReference type="ChEBI" id="CHEBI:78516"/>
        <dbReference type="ChEBI" id="CHEBI:456216"/>
    </reaction>
</comment>
<accession>A0A134AG76</accession>
<evidence type="ECO:0000256" key="1">
    <source>
        <dbReference type="ARBA" id="ARBA00010757"/>
    </source>
</evidence>
<reference evidence="7" key="1">
    <citation type="submission" date="2016-01" db="EMBL/GenBank/DDBJ databases">
        <authorList>
            <person name="Mitreva M."/>
            <person name="Pepin K.H."/>
            <person name="Mihindukulasuriya K.A."/>
            <person name="Fulton R."/>
            <person name="Fronick C."/>
            <person name="O'Laughlin M."/>
            <person name="Miner T."/>
            <person name="Herter B."/>
            <person name="Rosa B.A."/>
            <person name="Cordes M."/>
            <person name="Tomlinson C."/>
            <person name="Wollam A."/>
            <person name="Palsikar V.B."/>
            <person name="Mardis E.R."/>
            <person name="Wilson R.K."/>
        </authorList>
    </citation>
    <scope>NUCLEOTIDE SEQUENCE [LARGE SCALE GENOMIC DNA]</scope>
    <source>
        <strain evidence="7">DNF00729</strain>
    </source>
</reference>
<evidence type="ECO:0000256" key="2">
    <source>
        <dbReference type="ARBA" id="ARBA00011123"/>
    </source>
</evidence>
<evidence type="ECO:0000256" key="3">
    <source>
        <dbReference type="ARBA" id="ARBA00024799"/>
    </source>
</evidence>
<comment type="function">
    <text evidence="3">Allows the formation of correctly charged Asn-tRNA(Asn) or Gln-tRNA(Gln) through the transamidation of misacylated Asp-tRNA(Asn) or Glu-tRNA(Gln) in organisms which lack either or both of asparaginyl-tRNA or glutaminyl-tRNA synthetases. The reaction takes place in the presence of glutamine and ATP through an activated phospho-Asp-tRNA(Asn) or phospho-Glu-tRNA(Gln).</text>
</comment>
<comment type="catalytic activity">
    <reaction evidence="5">
        <text>L-glutamyl-tRNA(Gln) + L-glutamine + ATP + H2O = L-glutaminyl-tRNA(Gln) + L-glutamate + ADP + phosphate + H(+)</text>
        <dbReference type="Rhea" id="RHEA:17521"/>
        <dbReference type="Rhea" id="RHEA-COMP:9681"/>
        <dbReference type="Rhea" id="RHEA-COMP:9684"/>
        <dbReference type="ChEBI" id="CHEBI:15377"/>
        <dbReference type="ChEBI" id="CHEBI:15378"/>
        <dbReference type="ChEBI" id="CHEBI:29985"/>
        <dbReference type="ChEBI" id="CHEBI:30616"/>
        <dbReference type="ChEBI" id="CHEBI:43474"/>
        <dbReference type="ChEBI" id="CHEBI:58359"/>
        <dbReference type="ChEBI" id="CHEBI:78520"/>
        <dbReference type="ChEBI" id="CHEBI:78521"/>
        <dbReference type="ChEBI" id="CHEBI:456216"/>
    </reaction>
</comment>
<dbReference type="InterPro" id="IPR003837">
    <property type="entry name" value="GatC"/>
</dbReference>
<dbReference type="NCBIfam" id="TIGR00135">
    <property type="entry name" value="gatC"/>
    <property type="match status" value="1"/>
</dbReference>
<dbReference type="EMBL" id="LSDG01000027">
    <property type="protein sequence ID" value="KXB66645.1"/>
    <property type="molecule type" value="Genomic_DNA"/>
</dbReference>
<gene>
    <name evidence="6" type="ORF">HMPREF1863_01027</name>
</gene>
<dbReference type="STRING" id="755172.HMPREF1863_01027"/>
<dbReference type="SUPFAM" id="SSF141000">
    <property type="entry name" value="Glu-tRNAGln amidotransferase C subunit"/>
    <property type="match status" value="1"/>
</dbReference>
<comment type="similarity">
    <text evidence="1">Belongs to the GatC family.</text>
</comment>
<comment type="caution">
    <text evidence="6">The sequence shown here is derived from an EMBL/GenBank/DDBJ whole genome shotgun (WGS) entry which is preliminary data.</text>
</comment>
<evidence type="ECO:0000256" key="5">
    <source>
        <dbReference type="ARBA" id="ARBA00047913"/>
    </source>
</evidence>
<comment type="subunit">
    <text evidence="2">Heterotrimer of A, B and C subunits.</text>
</comment>
<dbReference type="InterPro" id="IPR036113">
    <property type="entry name" value="Asp/Glu-ADT_sf_sub_c"/>
</dbReference>